<dbReference type="PaxDb" id="880073-Calab_0091"/>
<keyword evidence="4" id="KW-1185">Reference proteome</keyword>
<organism evidence="3 4">
    <name type="scientific">Caldithrix abyssi DSM 13497</name>
    <dbReference type="NCBI Taxonomy" id="880073"/>
    <lineage>
        <taxon>Bacteria</taxon>
        <taxon>Pseudomonadati</taxon>
        <taxon>Calditrichota</taxon>
        <taxon>Calditrichia</taxon>
        <taxon>Calditrichales</taxon>
        <taxon>Calditrichaceae</taxon>
        <taxon>Caldithrix</taxon>
    </lineage>
</organism>
<evidence type="ECO:0000256" key="1">
    <source>
        <dbReference type="SAM" id="SignalP"/>
    </source>
</evidence>
<sequence length="537" mass="60858" precursor="true">MKLLVKILIFALLGMAFARADVLSELEQYIKNRTQGAPVVTDHKCAFRQQILLQAHFQQLPQDLQQLAVSLLPMPTRQYQVQSPSGHFTLHYDLTGMHAVPSKDSLGNGIPDYIDSAAVILDHVWQVEIDQLGFRPPPDADGNPVQSYPVFFSSMAYYGLTSFDINQDIAALPGNNYVSYLELHRDYASSIFATKGLEGLKVTAAHEFHHAIQLGYQFRWSMENGYLVYPDVFFLEMTSTFMEDYVYDQINDYVQYVNRLIPNLETKAFDEADGNTEYANALFLHLLTQKFGVQILRDIWDNMIAYPALQAIDHTLRQYGSSFAECYGEYASWFYFTGSNSRPGRFFRDAQLFNLFRIKYAPDWLEKPLLPLHMRFNLLYVESSGEYWARVRCSESGGTLNHIADGERVLKPADFSRGQIFTQHSNLPLVAVVTNSTDRELTNMTYQIDLAPISVKDNPVKVTGSGEGVTFLHLPPGSEIAIFNILGQKIITLKAGAVNSLQWNLRNASGRQVPSGIYFYRVKAEGLNRMGKLTVLR</sequence>
<dbReference type="AlphaFoldDB" id="H1XXS2"/>
<dbReference type="RefSeq" id="WP_006926617.1">
    <property type="nucleotide sequence ID" value="NZ_CM001402.1"/>
</dbReference>
<reference evidence="3 4" key="1">
    <citation type="submission" date="2011-09" db="EMBL/GenBank/DDBJ databases">
        <title>The permanent draft genome of Caldithrix abyssi DSM 13497.</title>
        <authorList>
            <consortium name="US DOE Joint Genome Institute (JGI-PGF)"/>
            <person name="Lucas S."/>
            <person name="Han J."/>
            <person name="Lapidus A."/>
            <person name="Bruce D."/>
            <person name="Goodwin L."/>
            <person name="Pitluck S."/>
            <person name="Peters L."/>
            <person name="Kyrpides N."/>
            <person name="Mavromatis K."/>
            <person name="Ivanova N."/>
            <person name="Mikhailova N."/>
            <person name="Chertkov O."/>
            <person name="Detter J.C."/>
            <person name="Tapia R."/>
            <person name="Han C."/>
            <person name="Land M."/>
            <person name="Hauser L."/>
            <person name="Markowitz V."/>
            <person name="Cheng J.-F."/>
            <person name="Hugenholtz P."/>
            <person name="Woyke T."/>
            <person name="Wu D."/>
            <person name="Spring S."/>
            <person name="Brambilla E."/>
            <person name="Klenk H.-P."/>
            <person name="Eisen J.A."/>
        </authorList>
    </citation>
    <scope>NUCLEOTIDE SEQUENCE [LARGE SCALE GENOMIC DNA]</scope>
    <source>
        <strain evidence="3 4">DSM 13497</strain>
    </source>
</reference>
<dbReference type="InterPro" id="IPR026444">
    <property type="entry name" value="Secre_tail"/>
</dbReference>
<feature type="signal peptide" evidence="1">
    <location>
        <begin position="1"/>
        <end position="20"/>
    </location>
</feature>
<evidence type="ECO:0000313" key="5">
    <source>
        <dbReference type="Proteomes" id="UP000183868"/>
    </source>
</evidence>
<dbReference type="OrthoDB" id="2079373at2"/>
<dbReference type="HOGENOM" id="CLU_506052_0_0_0"/>
<evidence type="ECO:0000313" key="3">
    <source>
        <dbReference type="EMBL" id="EHO39745.1"/>
    </source>
</evidence>
<gene>
    <name evidence="2" type="ORF">Cabys_2876</name>
    <name evidence="3" type="ORF">Calab_0091</name>
</gene>
<dbReference type="KEGG" id="caby:Cabys_2876"/>
<protein>
    <submittedName>
        <fullName evidence="2">Por secretion system C-terminal sorting domain-containing protein</fullName>
    </submittedName>
</protein>
<dbReference type="Pfam" id="PF19527">
    <property type="entry name" value="DUF6055"/>
    <property type="match status" value="1"/>
</dbReference>
<dbReference type="Proteomes" id="UP000183868">
    <property type="component" value="Chromosome"/>
</dbReference>
<name>H1XXS2_CALAY</name>
<dbReference type="Gene3D" id="2.60.40.4070">
    <property type="match status" value="1"/>
</dbReference>
<accession>H1XXS2</accession>
<feature type="chain" id="PRO_5010834678" evidence="1">
    <location>
        <begin position="21"/>
        <end position="537"/>
    </location>
</feature>
<dbReference type="EMBL" id="CM001402">
    <property type="protein sequence ID" value="EHO39745.1"/>
    <property type="molecule type" value="Genomic_DNA"/>
</dbReference>
<keyword evidence="1" id="KW-0732">Signal</keyword>
<dbReference type="eggNOG" id="COG4771">
    <property type="taxonomic scope" value="Bacteria"/>
</dbReference>
<evidence type="ECO:0000313" key="4">
    <source>
        <dbReference type="Proteomes" id="UP000004671"/>
    </source>
</evidence>
<dbReference type="Proteomes" id="UP000004671">
    <property type="component" value="Chromosome"/>
</dbReference>
<dbReference type="STRING" id="880073.Cabys_2876"/>
<dbReference type="InterPro" id="IPR045690">
    <property type="entry name" value="DUF6055"/>
</dbReference>
<proteinExistence type="predicted"/>
<evidence type="ECO:0000313" key="2">
    <source>
        <dbReference type="EMBL" id="APF19624.1"/>
    </source>
</evidence>
<dbReference type="EMBL" id="CP018099">
    <property type="protein sequence ID" value="APF19624.1"/>
    <property type="molecule type" value="Genomic_DNA"/>
</dbReference>
<dbReference type="NCBIfam" id="NF045524">
    <property type="entry name" value="MXAN_6640_HExxH"/>
    <property type="match status" value="1"/>
</dbReference>
<reference evidence="2 5" key="2">
    <citation type="submission" date="2016-11" db="EMBL/GenBank/DDBJ databases">
        <title>Genomic analysis of Caldithrix abyssi and proposal of a novel bacterial phylum Caldithrichaeota.</title>
        <authorList>
            <person name="Kublanov I."/>
            <person name="Sigalova O."/>
            <person name="Gavrilov S."/>
            <person name="Lebedinsky A."/>
            <person name="Ivanova N."/>
            <person name="Daum C."/>
            <person name="Reddy T."/>
            <person name="Klenk H.P."/>
            <person name="Goker M."/>
            <person name="Reva O."/>
            <person name="Miroshnichenko M."/>
            <person name="Kyprides N."/>
            <person name="Woyke T."/>
            <person name="Gelfand M."/>
        </authorList>
    </citation>
    <scope>NUCLEOTIDE SEQUENCE [LARGE SCALE GENOMIC DNA]</scope>
    <source>
        <strain evidence="2 5">LF13</strain>
    </source>
</reference>
<dbReference type="NCBIfam" id="TIGR04183">
    <property type="entry name" value="Por_Secre_tail"/>
    <property type="match status" value="1"/>
</dbReference>
<dbReference type="InParanoid" id="H1XXS2"/>